<evidence type="ECO:0000256" key="1">
    <source>
        <dbReference type="SAM" id="MobiDB-lite"/>
    </source>
</evidence>
<evidence type="ECO:0000313" key="3">
    <source>
        <dbReference type="Proteomes" id="UP001597135"/>
    </source>
</evidence>
<proteinExistence type="predicted"/>
<dbReference type="RefSeq" id="WP_386804842.1">
    <property type="nucleotide sequence ID" value="NZ_JBHTMU010000029.1"/>
</dbReference>
<keyword evidence="3" id="KW-1185">Reference proteome</keyword>
<reference evidence="3" key="1">
    <citation type="journal article" date="2019" name="Int. J. Syst. Evol. Microbiol.">
        <title>The Global Catalogue of Microorganisms (GCM) 10K type strain sequencing project: providing services to taxonomists for standard genome sequencing and annotation.</title>
        <authorList>
            <consortium name="The Broad Institute Genomics Platform"/>
            <consortium name="The Broad Institute Genome Sequencing Center for Infectious Disease"/>
            <person name="Wu L."/>
            <person name="Ma J."/>
        </authorList>
    </citation>
    <scope>NUCLEOTIDE SEQUENCE [LARGE SCALE GENOMIC DNA]</scope>
    <source>
        <strain evidence="3">CCUG 62953</strain>
    </source>
</reference>
<dbReference type="EMBL" id="JBHTMU010000029">
    <property type="protein sequence ID" value="MFD1343682.1"/>
    <property type="molecule type" value="Genomic_DNA"/>
</dbReference>
<dbReference type="PANTHER" id="PTHR35370:SF1">
    <property type="entry name" value="TYPE VI SECRETION SYSTEM COMPONENT TSSF1"/>
    <property type="match status" value="1"/>
</dbReference>
<gene>
    <name evidence="2" type="primary">tssF</name>
    <name evidence="2" type="ORF">ACFQ4E_14730</name>
</gene>
<feature type="region of interest" description="Disordered" evidence="1">
    <location>
        <begin position="381"/>
        <end position="412"/>
    </location>
</feature>
<organism evidence="2 3">
    <name type="scientific">Litorisediminicola beolgyonensis</name>
    <dbReference type="NCBI Taxonomy" id="1173614"/>
    <lineage>
        <taxon>Bacteria</taxon>
        <taxon>Pseudomonadati</taxon>
        <taxon>Pseudomonadota</taxon>
        <taxon>Alphaproteobacteria</taxon>
        <taxon>Rhodobacterales</taxon>
        <taxon>Paracoccaceae</taxon>
        <taxon>Litorisediminicola</taxon>
    </lineage>
</organism>
<comment type="caution">
    <text evidence="2">The sequence shown here is derived from an EMBL/GenBank/DDBJ whole genome shotgun (WGS) entry which is preliminary data.</text>
</comment>
<dbReference type="InterPro" id="IPR010272">
    <property type="entry name" value="T6SS_TssF"/>
</dbReference>
<feature type="compositionally biased region" description="Basic and acidic residues" evidence="1">
    <location>
        <begin position="387"/>
        <end position="402"/>
    </location>
</feature>
<dbReference type="Pfam" id="PF05947">
    <property type="entry name" value="T6SS_TssF"/>
    <property type="match status" value="1"/>
</dbReference>
<dbReference type="PIRSF" id="PIRSF028304">
    <property type="entry name" value="UCP028304"/>
    <property type="match status" value="1"/>
</dbReference>
<dbReference type="PANTHER" id="PTHR35370">
    <property type="entry name" value="CYTOPLASMIC PROTEIN-RELATED-RELATED"/>
    <property type="match status" value="1"/>
</dbReference>
<dbReference type="Proteomes" id="UP001597135">
    <property type="component" value="Unassembled WGS sequence"/>
</dbReference>
<accession>A0ABW3ZLN2</accession>
<sequence>MDQVFLDYYEEELSHVRSLASEFAALHPNVARNLSLETVPCADPYVERLLEGVAYLAARTRLKVDSESSRYVRNLIDTLYPDLGGPSPAMTMAEMAPGLQVDRMVNGHVMKRGTRLISSLKEGARTRCTYTTAQDVDFWPVKLGEVSYLQDKGALAQAGLSEQVTRTARAGLRIKLKRKGAGTLSELSLDRLMLYFGAGTRGGALFDAIFGFGAGAVARRGDGKSVFTHTGAPQMVGTGEAEALLPRLRPSFEGYRLLREYFLMPERFYFVRLDGLQPVIRACDGPGTEAEIILLFAAQRPDLSGVTADDFRLNATPVVNLFEHECNIVELRRGRSQHLISVDRTRPKDFEIYRLLRVEDADVEGPQSRVTPLFSVEAQAESGHVYSTDRRPRRPDTDEVRRGQTRSSYTGDDYYISVAQPATGRRARPIRRLDIRALCTNRDLPIFDDRPKLTLETGDPVQQVNLLGPMRRPRPSLRASLPSGASDEAQVDDLTWRWISQLSLNHISLAVDDKDAEPLRALIKLYADRGDPGLARHAEAVVRVQSKPVVDRLDIAGPLCFAHGTEITVEVNTALMSGGSTLLMSALLAQLFTRHTSINSFVRTKTRLTQDQTEVTWPIKTGIRAMI</sequence>
<protein>
    <submittedName>
        <fullName evidence="2">Type VI secretion system baseplate subunit TssF</fullName>
    </submittedName>
</protein>
<evidence type="ECO:0000313" key="2">
    <source>
        <dbReference type="EMBL" id="MFD1343682.1"/>
    </source>
</evidence>
<name>A0ABW3ZLN2_9RHOB</name>
<dbReference type="NCBIfam" id="TIGR03359">
    <property type="entry name" value="VI_chp_6"/>
    <property type="match status" value="1"/>
</dbReference>